<keyword evidence="2 7" id="KW-0812">Transmembrane</keyword>
<feature type="domain" description="ABC transmembrane type-1" evidence="9">
    <location>
        <begin position="21"/>
        <end position="336"/>
    </location>
</feature>
<dbReference type="SUPFAM" id="SSF90123">
    <property type="entry name" value="ABC transporter transmembrane region"/>
    <property type="match status" value="1"/>
</dbReference>
<evidence type="ECO:0000256" key="6">
    <source>
        <dbReference type="ARBA" id="ARBA00023136"/>
    </source>
</evidence>
<evidence type="ECO:0000313" key="10">
    <source>
        <dbReference type="EMBL" id="MBO1884711.1"/>
    </source>
</evidence>
<dbReference type="InterPro" id="IPR039421">
    <property type="entry name" value="Type_1_exporter"/>
</dbReference>
<name>A0ABS3PZF2_9FLAO</name>
<dbReference type="InterPro" id="IPR027417">
    <property type="entry name" value="P-loop_NTPase"/>
</dbReference>
<accession>A0ABS3PZF2</accession>
<dbReference type="InterPro" id="IPR003439">
    <property type="entry name" value="ABC_transporter-like_ATP-bd"/>
</dbReference>
<feature type="transmembrane region" description="Helical" evidence="7">
    <location>
        <begin position="21"/>
        <end position="42"/>
    </location>
</feature>
<sequence length="607" mass="67576">MKLKKFIPYILPYKKDITLNIFFNILYSLFSALSFIALVPMLDVLFAKTQVASEKPIFSGDWFSLGSYAKAYLNYQVEMIARGDTFWALGIVIALVISLFLLKNMFSYLAAFFSTHLRNGVLRDLRNNFYNKIVSQPIAFYSEQRKGDIISRMSGDVNEVQYSLLSGLETFVREPLTIVFSILVMLSISVKLTLFTFLFIPIAAAVISKIGKSLKRNSIAVQQEQGRFLSLIDETVGGLRVIKAFNAEPIFSNKFRESSNTFARLSNKVMNRQNLGSPMSEFLGILMIAILLWFGGSLVLVDKTLEGTQFIAFMGLAYNILTPAKAISKASYEIKKGNAAAERILEILEYDNPIKEVENPVVLNDFTQSITFDNIGFGYTEQEVLTDFSLEIPKGKTVALVGRSGSGKSTVANLITRFYDVQRGAVKIDNVDIRDMATASLRGLIGVVSQDAILFNDTIKNNLLIGKPDATEEELIRAAKIANAYEFIVDLPQGFDTNIGDAGSKLSGGQKQRLSIARAVLKNPPIMVLDEATSALDSESERLVQSALENMMKNRTSVVIAHRLSTIQNADQIVVMQKGRIIEQGTHSELLQKQGMYKKLVEMQSFE</sequence>
<dbReference type="EMBL" id="JAGDYP010000007">
    <property type="protein sequence ID" value="MBO1884711.1"/>
    <property type="molecule type" value="Genomic_DNA"/>
</dbReference>
<evidence type="ECO:0000256" key="1">
    <source>
        <dbReference type="ARBA" id="ARBA00004651"/>
    </source>
</evidence>
<dbReference type="CDD" id="cd18552">
    <property type="entry name" value="ABC_6TM_MsbA_like"/>
    <property type="match status" value="1"/>
</dbReference>
<dbReference type="Pfam" id="PF00005">
    <property type="entry name" value="ABC_tran"/>
    <property type="match status" value="1"/>
</dbReference>
<dbReference type="InterPro" id="IPR036640">
    <property type="entry name" value="ABC1_TM_sf"/>
</dbReference>
<dbReference type="RefSeq" id="WP_208059147.1">
    <property type="nucleotide sequence ID" value="NZ_JAGDYP010000007.1"/>
</dbReference>
<feature type="domain" description="ABC transporter" evidence="8">
    <location>
        <begin position="370"/>
        <end position="603"/>
    </location>
</feature>
<dbReference type="Proteomes" id="UP000681610">
    <property type="component" value="Unassembled WGS sequence"/>
</dbReference>
<dbReference type="GO" id="GO:0005524">
    <property type="term" value="F:ATP binding"/>
    <property type="evidence" value="ECO:0007669"/>
    <property type="project" value="UniProtKB-KW"/>
</dbReference>
<keyword evidence="6 7" id="KW-0472">Membrane</keyword>
<dbReference type="SUPFAM" id="SSF52540">
    <property type="entry name" value="P-loop containing nucleoside triphosphate hydrolases"/>
    <property type="match status" value="1"/>
</dbReference>
<evidence type="ECO:0000256" key="5">
    <source>
        <dbReference type="ARBA" id="ARBA00022989"/>
    </source>
</evidence>
<comment type="caution">
    <text evidence="10">The sequence shown here is derived from an EMBL/GenBank/DDBJ whole genome shotgun (WGS) entry which is preliminary data.</text>
</comment>
<dbReference type="InterPro" id="IPR017871">
    <property type="entry name" value="ABC_transporter-like_CS"/>
</dbReference>
<keyword evidence="3" id="KW-0547">Nucleotide-binding</keyword>
<dbReference type="PROSITE" id="PS50929">
    <property type="entry name" value="ABC_TM1F"/>
    <property type="match status" value="1"/>
</dbReference>
<organism evidence="10 11">
    <name type="scientific">Capnocytophaga bilenii</name>
    <dbReference type="NCBI Taxonomy" id="2819369"/>
    <lineage>
        <taxon>Bacteria</taxon>
        <taxon>Pseudomonadati</taxon>
        <taxon>Bacteroidota</taxon>
        <taxon>Flavobacteriia</taxon>
        <taxon>Flavobacteriales</taxon>
        <taxon>Flavobacteriaceae</taxon>
        <taxon>Capnocytophaga</taxon>
    </lineage>
</organism>
<keyword evidence="5 7" id="KW-1133">Transmembrane helix</keyword>
<reference evidence="10 11" key="1">
    <citation type="submission" date="2021-03" db="EMBL/GenBank/DDBJ databases">
        <title>Isolation and description of Capnocytophaga bilenii sp. nov., a novel Capnocytophaga species, isolated from a gingivitis subject.</title>
        <authorList>
            <person name="Antezack A."/>
            <person name="Monnet-Corti V."/>
            <person name="La Scola B."/>
        </authorList>
    </citation>
    <scope>NUCLEOTIDE SEQUENCE [LARGE SCALE GENOMIC DNA]</scope>
    <source>
        <strain evidence="10 11">Marseille-Q4570</strain>
    </source>
</reference>
<evidence type="ECO:0000256" key="2">
    <source>
        <dbReference type="ARBA" id="ARBA00022692"/>
    </source>
</evidence>
<dbReference type="PROSITE" id="PS00211">
    <property type="entry name" value="ABC_TRANSPORTER_1"/>
    <property type="match status" value="1"/>
</dbReference>
<keyword evidence="4 10" id="KW-0067">ATP-binding</keyword>
<feature type="transmembrane region" description="Helical" evidence="7">
    <location>
        <begin position="57"/>
        <end position="73"/>
    </location>
</feature>
<evidence type="ECO:0000256" key="7">
    <source>
        <dbReference type="SAM" id="Phobius"/>
    </source>
</evidence>
<dbReference type="Gene3D" id="3.40.50.300">
    <property type="entry name" value="P-loop containing nucleotide triphosphate hydrolases"/>
    <property type="match status" value="1"/>
</dbReference>
<dbReference type="Gene3D" id="1.20.1560.10">
    <property type="entry name" value="ABC transporter type 1, transmembrane domain"/>
    <property type="match status" value="1"/>
</dbReference>
<feature type="transmembrane region" description="Helical" evidence="7">
    <location>
        <begin position="178"/>
        <end position="207"/>
    </location>
</feature>
<keyword evidence="11" id="KW-1185">Reference proteome</keyword>
<dbReference type="PROSITE" id="PS50893">
    <property type="entry name" value="ABC_TRANSPORTER_2"/>
    <property type="match status" value="1"/>
</dbReference>
<dbReference type="InterPro" id="IPR011527">
    <property type="entry name" value="ABC1_TM_dom"/>
</dbReference>
<gene>
    <name evidence="10" type="ORF">J4N46_09865</name>
</gene>
<feature type="transmembrane region" description="Helical" evidence="7">
    <location>
        <begin position="85"/>
        <end position="102"/>
    </location>
</feature>
<evidence type="ECO:0000313" key="11">
    <source>
        <dbReference type="Proteomes" id="UP000681610"/>
    </source>
</evidence>
<dbReference type="PANTHER" id="PTHR43394">
    <property type="entry name" value="ATP-DEPENDENT PERMEASE MDL1, MITOCHONDRIAL"/>
    <property type="match status" value="1"/>
</dbReference>
<comment type="subcellular location">
    <subcellularLocation>
        <location evidence="1">Cell membrane</location>
        <topology evidence="1">Multi-pass membrane protein</topology>
    </subcellularLocation>
</comment>
<dbReference type="SMART" id="SM00382">
    <property type="entry name" value="AAA"/>
    <property type="match status" value="1"/>
</dbReference>
<evidence type="ECO:0000256" key="4">
    <source>
        <dbReference type="ARBA" id="ARBA00022840"/>
    </source>
</evidence>
<dbReference type="InterPro" id="IPR003593">
    <property type="entry name" value="AAA+_ATPase"/>
</dbReference>
<dbReference type="Pfam" id="PF00664">
    <property type="entry name" value="ABC_membrane"/>
    <property type="match status" value="1"/>
</dbReference>
<evidence type="ECO:0000259" key="9">
    <source>
        <dbReference type="PROSITE" id="PS50929"/>
    </source>
</evidence>
<proteinExistence type="predicted"/>
<dbReference type="PANTHER" id="PTHR43394:SF1">
    <property type="entry name" value="ATP-BINDING CASSETTE SUB-FAMILY B MEMBER 10, MITOCHONDRIAL"/>
    <property type="match status" value="1"/>
</dbReference>
<evidence type="ECO:0000256" key="3">
    <source>
        <dbReference type="ARBA" id="ARBA00022741"/>
    </source>
</evidence>
<dbReference type="CDD" id="cd03251">
    <property type="entry name" value="ABCC_MsbA"/>
    <property type="match status" value="1"/>
</dbReference>
<protein>
    <submittedName>
        <fullName evidence="10">ABC transporter ATP-binding protein</fullName>
    </submittedName>
</protein>
<feature type="transmembrane region" description="Helical" evidence="7">
    <location>
        <begin position="282"/>
        <end position="301"/>
    </location>
</feature>
<evidence type="ECO:0000259" key="8">
    <source>
        <dbReference type="PROSITE" id="PS50893"/>
    </source>
</evidence>